<evidence type="ECO:0000259" key="5">
    <source>
        <dbReference type="PROSITE" id="PS50835"/>
    </source>
</evidence>
<dbReference type="AlphaFoldDB" id="A0A3Q1HKZ1"/>
<dbReference type="InterPro" id="IPR011162">
    <property type="entry name" value="MHC_I/II-like_Ag-recog"/>
</dbReference>
<dbReference type="PANTHER" id="PTHR16675:SF237">
    <property type="entry name" value="MHC CLASS I ANTIGEN TRANSCRIPT VARIANT 1-RELATED"/>
    <property type="match status" value="1"/>
</dbReference>
<evidence type="ECO:0000256" key="4">
    <source>
        <dbReference type="SAM" id="SignalP"/>
    </source>
</evidence>
<dbReference type="InParanoid" id="A0A3Q1HKZ1"/>
<dbReference type="InterPro" id="IPR036179">
    <property type="entry name" value="Ig-like_dom_sf"/>
</dbReference>
<reference evidence="6" key="3">
    <citation type="submission" date="2025-09" db="UniProtKB">
        <authorList>
            <consortium name="Ensembl"/>
        </authorList>
    </citation>
    <scope>IDENTIFICATION</scope>
</reference>
<dbReference type="Ensembl" id="ENSATET00000008146.3">
    <property type="protein sequence ID" value="ENSATEP00000008019.3"/>
    <property type="gene ID" value="ENSATEG00000002804.3"/>
</dbReference>
<feature type="chain" id="PRO_5043747379" description="Ig-like domain-containing protein" evidence="4">
    <location>
        <begin position="38"/>
        <end position="368"/>
    </location>
</feature>
<reference evidence="6" key="1">
    <citation type="submission" date="2021-04" db="EMBL/GenBank/DDBJ databases">
        <authorList>
            <consortium name="Wellcome Sanger Institute Data Sharing"/>
        </authorList>
    </citation>
    <scope>NUCLEOTIDE SEQUENCE [LARGE SCALE GENOMIC DNA]</scope>
</reference>
<dbReference type="InterPro" id="IPR037055">
    <property type="entry name" value="MHC_I-like_Ag-recog_sf"/>
</dbReference>
<dbReference type="PANTHER" id="PTHR16675">
    <property type="entry name" value="MHC CLASS I-RELATED"/>
    <property type="match status" value="1"/>
</dbReference>
<dbReference type="InterPro" id="IPR011161">
    <property type="entry name" value="MHC_I-like_Ag-recog"/>
</dbReference>
<reference evidence="6" key="2">
    <citation type="submission" date="2025-08" db="UniProtKB">
        <authorList>
            <consortium name="Ensembl"/>
        </authorList>
    </citation>
    <scope>IDENTIFICATION</scope>
</reference>
<dbReference type="PROSITE" id="PS50835">
    <property type="entry name" value="IG_LIKE"/>
    <property type="match status" value="1"/>
</dbReference>
<dbReference type="Pfam" id="PF00129">
    <property type="entry name" value="MHC_I"/>
    <property type="match status" value="1"/>
</dbReference>
<sequence length="368" mass="42427">MMRQLNVLHPSSRRLYQNKMKNTLLLLLLLFCHVSSPVKHSLKFFFTVHNEISDLPQFMATLLVDDIQAGYCDSNKKTDIKQDACKKLMDDDPHVLEFYTLDCFERLPKHTESRLYSIMQLFNQSEDVHVLQTVQGCEWNKITGEVIGFFRYGYDGEDLISLDLKNFNWIALKPHAAAIKKKWDTNKDRIEAAENFLSQTCPKWLKKYVNYENSSPLRTVSLLQKTPSSPVSCHATGFYPDRASMFWRKDGEEIHEDVDHGEILPNHDGTFQMTVDLNISSVKPEDWSRYDCVFQISGVKKDVITKLDKAEIRTNWGRQSAANTDRRPFIITGVIVSLVFSVCVTGLITFIKKGETTRLQICVFSDHI</sequence>
<organism evidence="6 7">
    <name type="scientific">Anabas testudineus</name>
    <name type="common">Climbing perch</name>
    <name type="synonym">Anthias testudineus</name>
    <dbReference type="NCBI Taxonomy" id="64144"/>
    <lineage>
        <taxon>Eukaryota</taxon>
        <taxon>Metazoa</taxon>
        <taxon>Chordata</taxon>
        <taxon>Craniata</taxon>
        <taxon>Vertebrata</taxon>
        <taxon>Euteleostomi</taxon>
        <taxon>Actinopterygii</taxon>
        <taxon>Neopterygii</taxon>
        <taxon>Teleostei</taxon>
        <taxon>Neoteleostei</taxon>
        <taxon>Acanthomorphata</taxon>
        <taxon>Anabantaria</taxon>
        <taxon>Anabantiformes</taxon>
        <taxon>Anabantoidei</taxon>
        <taxon>Anabantidae</taxon>
        <taxon>Anabas</taxon>
    </lineage>
</organism>
<dbReference type="PRINTS" id="PR01638">
    <property type="entry name" value="MHCCLASSI"/>
</dbReference>
<feature type="domain" description="Ig-like" evidence="5">
    <location>
        <begin position="216"/>
        <end position="292"/>
    </location>
</feature>
<accession>A0A3Q1HKZ1</accession>
<keyword evidence="4" id="KW-0732">Signal</keyword>
<keyword evidence="3" id="KW-0812">Transmembrane</keyword>
<dbReference type="SUPFAM" id="SSF48726">
    <property type="entry name" value="Immunoglobulin"/>
    <property type="match status" value="1"/>
</dbReference>
<dbReference type="SUPFAM" id="SSF54452">
    <property type="entry name" value="MHC antigen-recognition domain"/>
    <property type="match status" value="1"/>
</dbReference>
<dbReference type="GeneTree" id="ENSGT01120000271828"/>
<dbReference type="GO" id="GO:0006955">
    <property type="term" value="P:immune response"/>
    <property type="evidence" value="ECO:0007669"/>
    <property type="project" value="TreeGrafter"/>
</dbReference>
<dbReference type="Gene3D" id="3.30.500.10">
    <property type="entry name" value="MHC class I-like antigen recognition-like"/>
    <property type="match status" value="1"/>
</dbReference>
<evidence type="ECO:0000313" key="7">
    <source>
        <dbReference type="Proteomes" id="UP000265040"/>
    </source>
</evidence>
<keyword evidence="3" id="KW-0472">Membrane</keyword>
<evidence type="ECO:0000313" key="6">
    <source>
        <dbReference type="Ensembl" id="ENSATEP00000008019.3"/>
    </source>
</evidence>
<dbReference type="Proteomes" id="UP000265040">
    <property type="component" value="Chromosome 11"/>
</dbReference>
<comment type="similarity">
    <text evidence="2">Belongs to the MHC class I family.</text>
</comment>
<name>A0A3Q1HKZ1_ANATE</name>
<evidence type="ECO:0000256" key="3">
    <source>
        <dbReference type="SAM" id="Phobius"/>
    </source>
</evidence>
<dbReference type="InterPro" id="IPR001039">
    <property type="entry name" value="MHC_I_a_a1/a2"/>
</dbReference>
<dbReference type="Pfam" id="PF07654">
    <property type="entry name" value="C1-set"/>
    <property type="match status" value="1"/>
</dbReference>
<dbReference type="InterPro" id="IPR003597">
    <property type="entry name" value="Ig_C1-set"/>
</dbReference>
<dbReference type="FunFam" id="2.60.40.10:FF:000943">
    <property type="entry name" value="Classical MHC class I molecule, alpha-chain"/>
    <property type="match status" value="1"/>
</dbReference>
<keyword evidence="7" id="KW-1185">Reference proteome</keyword>
<feature type="transmembrane region" description="Helical" evidence="3">
    <location>
        <begin position="329"/>
        <end position="351"/>
    </location>
</feature>
<dbReference type="InterPro" id="IPR050208">
    <property type="entry name" value="MHC_class-I_related"/>
</dbReference>
<dbReference type="GO" id="GO:0009897">
    <property type="term" value="C:external side of plasma membrane"/>
    <property type="evidence" value="ECO:0007669"/>
    <property type="project" value="TreeGrafter"/>
</dbReference>
<keyword evidence="3" id="KW-1133">Transmembrane helix</keyword>
<evidence type="ECO:0000256" key="1">
    <source>
        <dbReference type="ARBA" id="ARBA00023180"/>
    </source>
</evidence>
<protein>
    <recommendedName>
        <fullName evidence="5">Ig-like domain-containing protein</fullName>
    </recommendedName>
</protein>
<evidence type="ECO:0000256" key="2">
    <source>
        <dbReference type="RuleBase" id="RU004439"/>
    </source>
</evidence>
<dbReference type="InterPro" id="IPR007110">
    <property type="entry name" value="Ig-like_dom"/>
</dbReference>
<feature type="signal peptide" evidence="4">
    <location>
        <begin position="1"/>
        <end position="37"/>
    </location>
</feature>
<dbReference type="SMART" id="SM00407">
    <property type="entry name" value="IGc1"/>
    <property type="match status" value="1"/>
</dbReference>
<dbReference type="Gene3D" id="2.60.40.10">
    <property type="entry name" value="Immunoglobulins"/>
    <property type="match status" value="1"/>
</dbReference>
<keyword evidence="1" id="KW-0325">Glycoprotein</keyword>
<dbReference type="InterPro" id="IPR013783">
    <property type="entry name" value="Ig-like_fold"/>
</dbReference>
<dbReference type="GO" id="GO:0005615">
    <property type="term" value="C:extracellular space"/>
    <property type="evidence" value="ECO:0007669"/>
    <property type="project" value="TreeGrafter"/>
</dbReference>
<proteinExistence type="inferred from homology"/>